<dbReference type="EMBL" id="RQZG01000003">
    <property type="protein sequence ID" value="RRD06222.1"/>
    <property type="molecule type" value="Genomic_DNA"/>
</dbReference>
<reference evidence="1 2" key="1">
    <citation type="submission" date="2018-11" db="EMBL/GenBank/DDBJ databases">
        <title>Genomes From Bacteria Associated with the Canine Oral Cavity: a Test Case for Automated Genome-Based Taxonomic Assignment.</title>
        <authorList>
            <person name="Coil D.A."/>
            <person name="Jospin G."/>
            <person name="Darling A.E."/>
            <person name="Wallis C."/>
            <person name="Davis I.J."/>
            <person name="Harris S."/>
            <person name="Eisen J.A."/>
            <person name="Holcombe L.J."/>
            <person name="O'Flynn C."/>
        </authorList>
    </citation>
    <scope>NUCLEOTIDE SEQUENCE [LARGE SCALE GENOMIC DNA]</scope>
    <source>
        <strain evidence="1 2">OH887_COT-365</strain>
    </source>
</reference>
<accession>A0A3P1T9W7</accession>
<dbReference type="AlphaFoldDB" id="A0A3P1T9W7"/>
<gene>
    <name evidence="1" type="ORF">EII34_03610</name>
</gene>
<sequence>MRELYQQINDVAVALIAAGHAEVAAQVTGMMGAGATGTEILMGVRHVLSQFLLTAESLELKAEVGEVLAHITQALDT</sequence>
<evidence type="ECO:0000313" key="2">
    <source>
        <dbReference type="Proteomes" id="UP000280819"/>
    </source>
</evidence>
<dbReference type="RefSeq" id="WP_124843029.1">
    <property type="nucleotide sequence ID" value="NZ_RQZG01000003.1"/>
</dbReference>
<proteinExistence type="predicted"/>
<organism evidence="1 2">
    <name type="scientific">Arachnia propionica</name>
    <dbReference type="NCBI Taxonomy" id="1750"/>
    <lineage>
        <taxon>Bacteria</taxon>
        <taxon>Bacillati</taxon>
        <taxon>Actinomycetota</taxon>
        <taxon>Actinomycetes</taxon>
        <taxon>Propionibacteriales</taxon>
        <taxon>Propionibacteriaceae</taxon>
        <taxon>Arachnia</taxon>
    </lineage>
</organism>
<dbReference type="Proteomes" id="UP000280819">
    <property type="component" value="Unassembled WGS sequence"/>
</dbReference>
<name>A0A3P1T9W7_9ACTN</name>
<evidence type="ECO:0000313" key="1">
    <source>
        <dbReference type="EMBL" id="RRD06222.1"/>
    </source>
</evidence>
<dbReference type="OrthoDB" id="9990656at2"/>
<comment type="caution">
    <text evidence="1">The sequence shown here is derived from an EMBL/GenBank/DDBJ whole genome shotgun (WGS) entry which is preliminary data.</text>
</comment>
<protein>
    <submittedName>
        <fullName evidence="1">Uncharacterized protein</fullName>
    </submittedName>
</protein>